<feature type="domain" description="C2H2-type" evidence="12">
    <location>
        <begin position="263"/>
        <end position="291"/>
    </location>
</feature>
<dbReference type="GO" id="GO:0008270">
    <property type="term" value="F:zinc ion binding"/>
    <property type="evidence" value="ECO:0007669"/>
    <property type="project" value="UniProtKB-KW"/>
</dbReference>
<evidence type="ECO:0000256" key="3">
    <source>
        <dbReference type="ARBA" id="ARBA00022737"/>
    </source>
</evidence>
<evidence type="ECO:0000256" key="10">
    <source>
        <dbReference type="PROSITE-ProRule" id="PRU00042"/>
    </source>
</evidence>
<dbReference type="InterPro" id="IPR013087">
    <property type="entry name" value="Znf_C2H2_type"/>
</dbReference>
<dbReference type="Pfam" id="PF00096">
    <property type="entry name" value="zf-C2H2"/>
    <property type="match status" value="1"/>
</dbReference>
<evidence type="ECO:0000256" key="9">
    <source>
        <dbReference type="ARBA" id="ARBA00023242"/>
    </source>
</evidence>
<accession>A0A226E3T6</accession>
<dbReference type="GO" id="GO:0000978">
    <property type="term" value="F:RNA polymerase II cis-regulatory region sequence-specific DNA binding"/>
    <property type="evidence" value="ECO:0007669"/>
    <property type="project" value="TreeGrafter"/>
</dbReference>
<reference evidence="13 14" key="1">
    <citation type="submission" date="2015-12" db="EMBL/GenBank/DDBJ databases">
        <title>The genome of Folsomia candida.</title>
        <authorList>
            <person name="Faddeeva A."/>
            <person name="Derks M.F."/>
            <person name="Anvar Y."/>
            <person name="Smit S."/>
            <person name="Van Straalen N."/>
            <person name="Roelofs D."/>
        </authorList>
    </citation>
    <scope>NUCLEOTIDE SEQUENCE [LARGE SCALE GENOMIC DNA]</scope>
    <source>
        <strain evidence="13 14">VU population</strain>
        <tissue evidence="13">Whole body</tissue>
    </source>
</reference>
<keyword evidence="3" id="KW-0677">Repeat</keyword>
<keyword evidence="8" id="KW-0804">Transcription</keyword>
<dbReference type="PROSITE" id="PS00028">
    <property type="entry name" value="ZINC_FINGER_C2H2_1"/>
    <property type="match status" value="5"/>
</dbReference>
<keyword evidence="5" id="KW-0862">Zinc</keyword>
<dbReference type="OrthoDB" id="654211at2759"/>
<dbReference type="Pfam" id="PF13894">
    <property type="entry name" value="zf-C2H2_4"/>
    <property type="match status" value="2"/>
</dbReference>
<evidence type="ECO:0000256" key="5">
    <source>
        <dbReference type="ARBA" id="ARBA00022833"/>
    </source>
</evidence>
<name>A0A226E3T6_FOLCA</name>
<gene>
    <name evidence="13" type="ORF">Fcan01_13403</name>
</gene>
<evidence type="ECO:0000256" key="4">
    <source>
        <dbReference type="ARBA" id="ARBA00022771"/>
    </source>
</evidence>
<dbReference type="EMBL" id="LNIX01000007">
    <property type="protein sequence ID" value="OXA52253.1"/>
    <property type="molecule type" value="Genomic_DNA"/>
</dbReference>
<dbReference type="GO" id="GO:0005634">
    <property type="term" value="C:nucleus"/>
    <property type="evidence" value="ECO:0007669"/>
    <property type="project" value="UniProtKB-SubCell"/>
</dbReference>
<dbReference type="FunFam" id="3.30.160.60:FF:000446">
    <property type="entry name" value="Zinc finger protein"/>
    <property type="match status" value="1"/>
</dbReference>
<evidence type="ECO:0000313" key="14">
    <source>
        <dbReference type="Proteomes" id="UP000198287"/>
    </source>
</evidence>
<keyword evidence="9" id="KW-0539">Nucleus</keyword>
<dbReference type="SUPFAM" id="SSF57667">
    <property type="entry name" value="beta-beta-alpha zinc fingers"/>
    <property type="match status" value="3"/>
</dbReference>
<dbReference type="SMART" id="SM00355">
    <property type="entry name" value="ZnF_C2H2"/>
    <property type="match status" value="6"/>
</dbReference>
<comment type="caution">
    <text evidence="13">The sequence shown here is derived from an EMBL/GenBank/DDBJ whole genome shotgun (WGS) entry which is preliminary data.</text>
</comment>
<keyword evidence="4 10" id="KW-0863">Zinc-finger</keyword>
<dbReference type="InterPro" id="IPR036236">
    <property type="entry name" value="Znf_C2H2_sf"/>
</dbReference>
<comment type="subcellular location">
    <subcellularLocation>
        <location evidence="1">Nucleus</location>
    </subcellularLocation>
</comment>
<evidence type="ECO:0000256" key="1">
    <source>
        <dbReference type="ARBA" id="ARBA00004123"/>
    </source>
</evidence>
<dbReference type="AlphaFoldDB" id="A0A226E3T6"/>
<proteinExistence type="predicted"/>
<keyword evidence="7" id="KW-0238">DNA-binding</keyword>
<protein>
    <submittedName>
        <fullName evidence="13">Zinc finger and BTB domain-containing protein 17</fullName>
    </submittedName>
</protein>
<keyword evidence="14" id="KW-1185">Reference proteome</keyword>
<evidence type="ECO:0000256" key="8">
    <source>
        <dbReference type="ARBA" id="ARBA00023163"/>
    </source>
</evidence>
<keyword evidence="6" id="KW-0805">Transcription regulation</keyword>
<evidence type="ECO:0000259" key="12">
    <source>
        <dbReference type="PROSITE" id="PS50157"/>
    </source>
</evidence>
<evidence type="ECO:0000256" key="6">
    <source>
        <dbReference type="ARBA" id="ARBA00023015"/>
    </source>
</evidence>
<dbReference type="PANTHER" id="PTHR24384:SF189">
    <property type="entry name" value="C2H2-TYPE DOMAIN-CONTAINING PROTEIN-RELATED"/>
    <property type="match status" value="1"/>
</dbReference>
<evidence type="ECO:0000313" key="13">
    <source>
        <dbReference type="EMBL" id="OXA52253.1"/>
    </source>
</evidence>
<dbReference type="PANTHER" id="PTHR24384">
    <property type="entry name" value="FINGER PUTATIVE TRANSCRIPTION FACTOR FAMILY-RELATED"/>
    <property type="match status" value="1"/>
</dbReference>
<organism evidence="13 14">
    <name type="scientific">Folsomia candida</name>
    <name type="common">Springtail</name>
    <dbReference type="NCBI Taxonomy" id="158441"/>
    <lineage>
        <taxon>Eukaryota</taxon>
        <taxon>Metazoa</taxon>
        <taxon>Ecdysozoa</taxon>
        <taxon>Arthropoda</taxon>
        <taxon>Hexapoda</taxon>
        <taxon>Collembola</taxon>
        <taxon>Entomobryomorpha</taxon>
        <taxon>Isotomoidea</taxon>
        <taxon>Isotomidae</taxon>
        <taxon>Proisotominae</taxon>
        <taxon>Folsomia</taxon>
    </lineage>
</organism>
<feature type="domain" description="C2H2-type" evidence="12">
    <location>
        <begin position="207"/>
        <end position="234"/>
    </location>
</feature>
<dbReference type="GO" id="GO:0000981">
    <property type="term" value="F:DNA-binding transcription factor activity, RNA polymerase II-specific"/>
    <property type="evidence" value="ECO:0007669"/>
    <property type="project" value="TreeGrafter"/>
</dbReference>
<dbReference type="PROSITE" id="PS50157">
    <property type="entry name" value="ZINC_FINGER_C2H2_2"/>
    <property type="match status" value="5"/>
</dbReference>
<sequence length="367" mass="41933">MTPTIVTDGDDADVARLKDTISSLAKQLDILQKFLQLKFGREFDVFLSDKNEISATTPICHQDTAQLDDIKVFAEPPILIQNHEFKCDVDEQVAEKRVHETVSNDTTPGTKEPKASKPKLKSRNPTLGTRKICGVPIKKNKAGNVICSLCHKEFLGPQASRNLRNHLEVHNTDRKYDCPHCPKKFSQKRPRRTHIQRMHQRDKVLIHGCFSCEKKFCSPQELTIHERIHTGDKPFACDKCQYKCSQLHNLLRHQQSIHYHEKLICYQCGKSFASKRGLAQHEEKQHSSDDPFGIEQRKISCDICQDRFVSKQALTKHLKTVHNIIPDSKPRPSKAKKTKKNQADPETSFSAIEVTLAEVELEEVPYA</sequence>
<feature type="domain" description="C2H2-type" evidence="12">
    <location>
        <begin position="235"/>
        <end position="263"/>
    </location>
</feature>
<evidence type="ECO:0000256" key="7">
    <source>
        <dbReference type="ARBA" id="ARBA00023125"/>
    </source>
</evidence>
<feature type="compositionally biased region" description="Basic residues" evidence="11">
    <location>
        <begin position="331"/>
        <end position="340"/>
    </location>
</feature>
<dbReference type="Gene3D" id="3.30.160.60">
    <property type="entry name" value="Classic Zinc Finger"/>
    <property type="match status" value="5"/>
</dbReference>
<dbReference type="OMA" id="IKNHVCN"/>
<evidence type="ECO:0000256" key="2">
    <source>
        <dbReference type="ARBA" id="ARBA00022723"/>
    </source>
</evidence>
<evidence type="ECO:0000256" key="11">
    <source>
        <dbReference type="SAM" id="MobiDB-lite"/>
    </source>
</evidence>
<keyword evidence="2" id="KW-0479">Metal-binding</keyword>
<dbReference type="Proteomes" id="UP000198287">
    <property type="component" value="Unassembled WGS sequence"/>
</dbReference>
<feature type="domain" description="C2H2-type" evidence="12">
    <location>
        <begin position="299"/>
        <end position="322"/>
    </location>
</feature>
<feature type="region of interest" description="Disordered" evidence="11">
    <location>
        <begin position="324"/>
        <end position="347"/>
    </location>
</feature>
<feature type="region of interest" description="Disordered" evidence="11">
    <location>
        <begin position="98"/>
        <end position="127"/>
    </location>
</feature>
<feature type="domain" description="C2H2-type" evidence="12">
    <location>
        <begin position="176"/>
        <end position="204"/>
    </location>
</feature>
<dbReference type="InterPro" id="IPR050752">
    <property type="entry name" value="C2H2-ZF_domain"/>
</dbReference>
<dbReference type="STRING" id="158441.A0A226E3T6"/>